<dbReference type="Gene3D" id="3.30.470.20">
    <property type="entry name" value="ATP-grasp fold, B domain"/>
    <property type="match status" value="1"/>
</dbReference>
<feature type="region of interest" description="Disordered" evidence="1">
    <location>
        <begin position="37"/>
        <end position="61"/>
    </location>
</feature>
<reference evidence="3" key="2">
    <citation type="journal article" date="2021" name="Microbiome">
        <title>Successional dynamics and alternative stable states in a saline activated sludge microbial community over 9 years.</title>
        <authorList>
            <person name="Wang Y."/>
            <person name="Ye J."/>
            <person name="Ju F."/>
            <person name="Liu L."/>
            <person name="Boyd J.A."/>
            <person name="Deng Y."/>
            <person name="Parks D.H."/>
            <person name="Jiang X."/>
            <person name="Yin X."/>
            <person name="Woodcroft B.J."/>
            <person name="Tyson G.W."/>
            <person name="Hugenholtz P."/>
            <person name="Polz M.F."/>
            <person name="Zhang T."/>
        </authorList>
    </citation>
    <scope>NUCLEOTIDE SEQUENCE</scope>
    <source>
        <strain evidence="3">HKST-UBA01</strain>
    </source>
</reference>
<evidence type="ECO:0000313" key="3">
    <source>
        <dbReference type="EMBL" id="MCA9730308.1"/>
    </source>
</evidence>
<sequence>LDRRLDHTAQSGRRLLLEHEVYSWLEAAGLGTAPAHRLLGSTHDRNESSSEAHSDRSRASELTGERIVLKVSHPRILHKSEVHGVQIVPRQEMEARAEAMRREVPAHFAVRHGESLEGFERLPARILAVELVESVATPGAELLVGIRGTREFGPTLVLGWGGSQAEYMAGRIKTGRAICTVSPLLQSDQDIWERFGATVSCDALLGKLPGSTPATTEQTLRAWLARLAAVTRRFSSASDGARWWIEELEVNPVVFRDGRPVPLDGILRFQPSEPPRARPSAAAVRALLHPERIALVGVSTKGRNVARIILDNLRAAGTPTDRLAIVKPGAEEIDGVACFPSVAALPWTCDLLCISIAAASVPACIRESVEHRKAHAILLVTGGMGETTDGKAVEKEIGEILADARRRQGPDAPALLGGNSLGLQSRPASIDTLFIPESKLPRPDPAVSFGDDLAIASQSGAFLVSRESSLEGLAPRYAVSTGNQIDIGIADLVEAWSVDDA</sequence>
<proteinExistence type="predicted"/>
<dbReference type="Pfam" id="PF13607">
    <property type="entry name" value="Succ_CoA_lig"/>
    <property type="match status" value="1"/>
</dbReference>
<evidence type="ECO:0000259" key="2">
    <source>
        <dbReference type="SMART" id="SM00881"/>
    </source>
</evidence>
<feature type="non-terminal residue" evidence="3">
    <location>
        <position position="1"/>
    </location>
</feature>
<dbReference type="GO" id="GO:0016874">
    <property type="term" value="F:ligase activity"/>
    <property type="evidence" value="ECO:0007669"/>
    <property type="project" value="UniProtKB-KW"/>
</dbReference>
<dbReference type="Proteomes" id="UP000697710">
    <property type="component" value="Unassembled WGS sequence"/>
</dbReference>
<dbReference type="InterPro" id="IPR036291">
    <property type="entry name" value="NAD(P)-bd_dom_sf"/>
</dbReference>
<dbReference type="GO" id="GO:0005524">
    <property type="term" value="F:ATP binding"/>
    <property type="evidence" value="ECO:0007669"/>
    <property type="project" value="InterPro"/>
</dbReference>
<dbReference type="SUPFAM" id="SSF52210">
    <property type="entry name" value="Succinyl-CoA synthetase domains"/>
    <property type="match status" value="1"/>
</dbReference>
<dbReference type="InterPro" id="IPR003781">
    <property type="entry name" value="CoA-bd"/>
</dbReference>
<dbReference type="Gene3D" id="3.40.50.720">
    <property type="entry name" value="NAD(P)-binding Rossmann-like Domain"/>
    <property type="match status" value="1"/>
</dbReference>
<dbReference type="EMBL" id="JAGQHR010001102">
    <property type="protein sequence ID" value="MCA9730308.1"/>
    <property type="molecule type" value="Genomic_DNA"/>
</dbReference>
<reference evidence="3" key="1">
    <citation type="submission" date="2020-04" db="EMBL/GenBank/DDBJ databases">
        <authorList>
            <person name="Zhang T."/>
        </authorList>
    </citation>
    <scope>NUCLEOTIDE SEQUENCE</scope>
    <source>
        <strain evidence="3">HKST-UBA01</strain>
    </source>
</reference>
<dbReference type="PANTHER" id="PTHR42793">
    <property type="entry name" value="COA BINDING DOMAIN CONTAINING PROTEIN"/>
    <property type="match status" value="1"/>
</dbReference>
<gene>
    <name evidence="3" type="ORF">KC729_21685</name>
</gene>
<evidence type="ECO:0000313" key="4">
    <source>
        <dbReference type="Proteomes" id="UP000697710"/>
    </source>
</evidence>
<evidence type="ECO:0000256" key="1">
    <source>
        <dbReference type="SAM" id="MobiDB-lite"/>
    </source>
</evidence>
<dbReference type="PANTHER" id="PTHR42793:SF1">
    <property type="entry name" value="PEPTIDYL-LYSINE N-ACETYLTRANSFERASE PATZ"/>
    <property type="match status" value="1"/>
</dbReference>
<accession>A0A956M4C5</accession>
<dbReference type="SUPFAM" id="SSF51735">
    <property type="entry name" value="NAD(P)-binding Rossmann-fold domains"/>
    <property type="match status" value="1"/>
</dbReference>
<dbReference type="Gene3D" id="3.30.1490.20">
    <property type="entry name" value="ATP-grasp fold, A domain"/>
    <property type="match status" value="1"/>
</dbReference>
<name>A0A956M4C5_UNCEI</name>
<protein>
    <submittedName>
        <fullName evidence="3">Acetate--CoA ligase family protein</fullName>
    </submittedName>
</protein>
<dbReference type="Pfam" id="PF13549">
    <property type="entry name" value="ATP-grasp_5"/>
    <property type="match status" value="1"/>
</dbReference>
<keyword evidence="3" id="KW-0436">Ligase</keyword>
<dbReference type="Pfam" id="PF13380">
    <property type="entry name" value="CoA_binding_2"/>
    <property type="match status" value="1"/>
</dbReference>
<comment type="caution">
    <text evidence="3">The sequence shown here is derived from an EMBL/GenBank/DDBJ whole genome shotgun (WGS) entry which is preliminary data.</text>
</comment>
<dbReference type="SMART" id="SM00881">
    <property type="entry name" value="CoA_binding"/>
    <property type="match status" value="1"/>
</dbReference>
<dbReference type="InterPro" id="IPR016102">
    <property type="entry name" value="Succinyl-CoA_synth-like"/>
</dbReference>
<feature type="domain" description="CoA-binding" evidence="2">
    <location>
        <begin position="287"/>
        <end position="384"/>
    </location>
</feature>
<dbReference type="InterPro" id="IPR013815">
    <property type="entry name" value="ATP_grasp_subdomain_1"/>
</dbReference>
<organism evidence="3 4">
    <name type="scientific">Eiseniibacteriota bacterium</name>
    <dbReference type="NCBI Taxonomy" id="2212470"/>
    <lineage>
        <taxon>Bacteria</taxon>
        <taxon>Candidatus Eiseniibacteriota</taxon>
    </lineage>
</organism>
<feature type="compositionally biased region" description="Basic and acidic residues" evidence="1">
    <location>
        <begin position="42"/>
        <end position="61"/>
    </location>
</feature>
<feature type="non-terminal residue" evidence="3">
    <location>
        <position position="501"/>
    </location>
</feature>
<dbReference type="InterPro" id="IPR032875">
    <property type="entry name" value="Succ_CoA_lig_flav_dom"/>
</dbReference>
<dbReference type="AlphaFoldDB" id="A0A956M4C5"/>
<dbReference type="Gene3D" id="3.40.50.261">
    <property type="entry name" value="Succinyl-CoA synthetase domains"/>
    <property type="match status" value="1"/>
</dbReference>